<evidence type="ECO:0000256" key="1">
    <source>
        <dbReference type="SAM" id="MobiDB-lite"/>
    </source>
</evidence>
<evidence type="ECO:0000313" key="3">
    <source>
        <dbReference type="Proteomes" id="UP000273626"/>
    </source>
</evidence>
<sequence>MDVKSSQATGNAAMHYVAWQLSKKGWNVMPTTRNAKGSDLYCANDAETIIFGVQSKGLSKRAPVGLGSNLSNLRSDWWIITINAKSDTPTCFIMTRQEVIDLCFHSDPAKSRAGVQSYWLQPKAYDQPRFRDAWHRLSTPPGPEDEIYPSLAAPSRKAAAASPPAP</sequence>
<dbReference type="EMBL" id="RBLI01000001">
    <property type="protein sequence ID" value="RKS50835.1"/>
    <property type="molecule type" value="Genomic_DNA"/>
</dbReference>
<protein>
    <recommendedName>
        <fullName evidence="4">Restriction endonuclease</fullName>
    </recommendedName>
</protein>
<evidence type="ECO:0008006" key="4">
    <source>
        <dbReference type="Google" id="ProtNLM"/>
    </source>
</evidence>
<dbReference type="Proteomes" id="UP000273626">
    <property type="component" value="Unassembled WGS sequence"/>
</dbReference>
<reference evidence="2" key="1">
    <citation type="submission" date="2018-10" db="EMBL/GenBank/DDBJ databases">
        <title>Genomic Encyclopedia of Archaeal and Bacterial Type Strains, Phase II (KMG-II): from individual species to whole genera.</title>
        <authorList>
            <person name="Goeker M."/>
        </authorList>
    </citation>
    <scope>NUCLEOTIDE SEQUENCE [LARGE SCALE GENOMIC DNA]</scope>
    <source>
        <strain evidence="2">DSM 2944</strain>
    </source>
</reference>
<keyword evidence="3" id="KW-1185">Reference proteome</keyword>
<gene>
    <name evidence="2" type="ORF">BDE18_0044</name>
</gene>
<comment type="caution">
    <text evidence="2">The sequence shown here is derived from an EMBL/GenBank/DDBJ whole genome shotgun (WGS) entry which is preliminary data.</text>
</comment>
<organism evidence="2 3">
    <name type="scientific">Paracoccus pantotrophus</name>
    <name type="common">Thiosphaera pantotropha</name>
    <dbReference type="NCBI Taxonomy" id="82367"/>
    <lineage>
        <taxon>Bacteria</taxon>
        <taxon>Pseudomonadati</taxon>
        <taxon>Pseudomonadota</taxon>
        <taxon>Alphaproteobacteria</taxon>
        <taxon>Rhodobacterales</taxon>
        <taxon>Paracoccaceae</taxon>
        <taxon>Paracoccus</taxon>
    </lineage>
</organism>
<feature type="region of interest" description="Disordered" evidence="1">
    <location>
        <begin position="133"/>
        <end position="166"/>
    </location>
</feature>
<name>A0ABX9S9R8_PARPN</name>
<feature type="compositionally biased region" description="Low complexity" evidence="1">
    <location>
        <begin position="149"/>
        <end position="166"/>
    </location>
</feature>
<proteinExistence type="predicted"/>
<accession>A0ABX9S9R8</accession>
<evidence type="ECO:0000313" key="2">
    <source>
        <dbReference type="EMBL" id="RKS50835.1"/>
    </source>
</evidence>